<evidence type="ECO:0000256" key="2">
    <source>
        <dbReference type="ARBA" id="ARBA00022840"/>
    </source>
</evidence>
<dbReference type="PANTHER" id="PTHR11638:SF175">
    <property type="entry name" value="ATP-DEPENDENT CLP PROTEASE, ATP-BINDING SUBUNIT CLPC"/>
    <property type="match status" value="1"/>
</dbReference>
<dbReference type="GO" id="GO:0005737">
    <property type="term" value="C:cytoplasm"/>
    <property type="evidence" value="ECO:0007669"/>
    <property type="project" value="TreeGrafter"/>
</dbReference>
<name>A0A2M8KKY0_9BACT</name>
<dbReference type="InterPro" id="IPR003593">
    <property type="entry name" value="AAA+_ATPase"/>
</dbReference>
<sequence length="769" mass="89285">MKKNFFHFLKESIGNFLEAVVNLFIFFPYFFSLLSLSKTLFSPWKNLVISKTTRGFSFQEWFERLAFNFISRMIGFFMRLSVILFYFLILFFSVVFLPFIFLIFIILTPLLYLKYYLEKTDSEKEELLRKNFTATHLMNQVNYEQVNKWFDHYYITLHFGRKWWKLSNLFTYPPLARDWAVGYTPFLDRFVEDLTSTSYQALIKSAFDREKEINQIERILSKSEEKNVIIVGDEGVGKHTIVDSLAKKIYEGKVNNLLAYKRVLKINLEKILDQSTDQEQRESLLENLLEEAAQAKNVILLIENFDKYVSSQGNRIDLTLPIEKYAKTDRLQIIGITQPFLYQEFIFQNQKISHLFEKVDVYEIKKDEAEEILLNKAIEYERRYQVTIPYETVKNLIDKSDFFITYIPFPEKAIVLLDSICVYCKEKKLPQVNPELVDKILTEKTHIPTRLTDQLKEKLVNLESLLSSRIVQQKEAIDQLSSAIRRSFLLIGKRKKPLASFLFLGPTGVGKTETAKTIAQLFFGSQEYLIRFDMSLYQTKEDIHNLIGSLDSGKPGLLTSAIREKPYGVLLLDEIEKADRNLINIFLTLTDEGYFVDGFGKRVDAKNLVVIATSNAGGQMLYSLNTQAVKMPVLNDLGGAQPDGRRRNTPSEVENTASSNLIDYLINKRIFTPEFLNRFDGVIVYKPLSQQALVTIAKTMLDKIKKDIFSLYKVNLEVSDQLINQLVVKTYDPRFGARNLERTIRTQIEDTLAKIILQKQIKEGETISL</sequence>
<dbReference type="SMART" id="SM01086">
    <property type="entry name" value="ClpB_D2-small"/>
    <property type="match status" value="1"/>
</dbReference>
<feature type="domain" description="AAA+ ATPase" evidence="5">
    <location>
        <begin position="224"/>
        <end position="365"/>
    </location>
</feature>
<dbReference type="PRINTS" id="PR00300">
    <property type="entry name" value="CLPPROTEASEA"/>
</dbReference>
<evidence type="ECO:0000256" key="1">
    <source>
        <dbReference type="ARBA" id="ARBA00022741"/>
    </source>
</evidence>
<keyword evidence="4" id="KW-0812">Transmembrane</keyword>
<dbReference type="EMBL" id="PFEB01000044">
    <property type="protein sequence ID" value="PJE60573.1"/>
    <property type="molecule type" value="Genomic_DNA"/>
</dbReference>
<protein>
    <submittedName>
        <fullName evidence="7">Uncharacterized protein</fullName>
    </submittedName>
</protein>
<dbReference type="Pfam" id="PF07724">
    <property type="entry name" value="AAA_2"/>
    <property type="match status" value="1"/>
</dbReference>
<dbReference type="Gene3D" id="3.40.50.300">
    <property type="entry name" value="P-loop containing nucleotide triphosphate hydrolases"/>
    <property type="match status" value="2"/>
</dbReference>
<evidence type="ECO:0000256" key="3">
    <source>
        <dbReference type="ARBA" id="ARBA00023186"/>
    </source>
</evidence>
<dbReference type="InterPro" id="IPR003959">
    <property type="entry name" value="ATPase_AAA_core"/>
</dbReference>
<proteinExistence type="predicted"/>
<keyword evidence="3" id="KW-0143">Chaperone</keyword>
<feature type="transmembrane region" description="Helical" evidence="4">
    <location>
        <begin position="20"/>
        <end position="41"/>
    </location>
</feature>
<dbReference type="CDD" id="cd19499">
    <property type="entry name" value="RecA-like_ClpB_Hsp104-like"/>
    <property type="match status" value="1"/>
</dbReference>
<dbReference type="InterPro" id="IPR001270">
    <property type="entry name" value="ClpA/B"/>
</dbReference>
<dbReference type="InterPro" id="IPR041546">
    <property type="entry name" value="ClpA/ClpB_AAA_lid"/>
</dbReference>
<accession>A0A2M8KKY0</accession>
<gene>
    <name evidence="7" type="ORF">COU86_03860</name>
</gene>
<dbReference type="Gene3D" id="1.10.8.60">
    <property type="match status" value="2"/>
</dbReference>
<dbReference type="SMART" id="SM00382">
    <property type="entry name" value="AAA"/>
    <property type="match status" value="2"/>
</dbReference>
<evidence type="ECO:0000313" key="7">
    <source>
        <dbReference type="EMBL" id="PJE60573.1"/>
    </source>
</evidence>
<keyword evidence="4" id="KW-0472">Membrane</keyword>
<evidence type="ECO:0000259" key="5">
    <source>
        <dbReference type="SMART" id="SM00382"/>
    </source>
</evidence>
<dbReference type="InterPro" id="IPR027417">
    <property type="entry name" value="P-loop_NTPase"/>
</dbReference>
<keyword evidence="2" id="KW-0067">ATP-binding</keyword>
<evidence type="ECO:0000259" key="6">
    <source>
        <dbReference type="SMART" id="SM01086"/>
    </source>
</evidence>
<dbReference type="Pfam" id="PF17871">
    <property type="entry name" value="AAA_lid_9"/>
    <property type="match status" value="1"/>
</dbReference>
<feature type="domain" description="Clp ATPase C-terminal" evidence="6">
    <location>
        <begin position="688"/>
        <end position="769"/>
    </location>
</feature>
<dbReference type="CDD" id="cd00009">
    <property type="entry name" value="AAA"/>
    <property type="match status" value="1"/>
</dbReference>
<dbReference type="GO" id="GO:0034605">
    <property type="term" value="P:cellular response to heat"/>
    <property type="evidence" value="ECO:0007669"/>
    <property type="project" value="TreeGrafter"/>
</dbReference>
<dbReference type="Pfam" id="PF00004">
    <property type="entry name" value="AAA"/>
    <property type="match status" value="1"/>
</dbReference>
<dbReference type="Pfam" id="PF10431">
    <property type="entry name" value="ClpB_D2-small"/>
    <property type="match status" value="1"/>
</dbReference>
<dbReference type="SUPFAM" id="SSF52540">
    <property type="entry name" value="P-loop containing nucleoside triphosphate hydrolases"/>
    <property type="match status" value="2"/>
</dbReference>
<dbReference type="InterPro" id="IPR050130">
    <property type="entry name" value="ClpA_ClpB"/>
</dbReference>
<reference evidence="8" key="1">
    <citation type="submission" date="2017-09" db="EMBL/GenBank/DDBJ databases">
        <title>Depth-based differentiation of microbial function through sediment-hosted aquifers and enrichment of novel symbionts in the deep terrestrial subsurface.</title>
        <authorList>
            <person name="Probst A.J."/>
            <person name="Ladd B."/>
            <person name="Jarett J.K."/>
            <person name="Geller-Mcgrath D.E."/>
            <person name="Sieber C.M.K."/>
            <person name="Emerson J.B."/>
            <person name="Anantharaman K."/>
            <person name="Thomas B.C."/>
            <person name="Malmstrom R."/>
            <person name="Stieglmeier M."/>
            <person name="Klingl A."/>
            <person name="Woyke T."/>
            <person name="Ryan C.M."/>
            <person name="Banfield J.F."/>
        </authorList>
    </citation>
    <scope>NUCLEOTIDE SEQUENCE [LARGE SCALE GENOMIC DNA]</scope>
</reference>
<feature type="transmembrane region" description="Helical" evidence="4">
    <location>
        <begin position="84"/>
        <end position="113"/>
    </location>
</feature>
<keyword evidence="1" id="KW-0547">Nucleotide-binding</keyword>
<keyword evidence="4" id="KW-1133">Transmembrane helix</keyword>
<dbReference type="Proteomes" id="UP000231434">
    <property type="component" value="Unassembled WGS sequence"/>
</dbReference>
<organism evidence="7 8">
    <name type="scientific">Candidatus Roizmanbacteria bacterium CG10_big_fil_rev_8_21_14_0_10_36_26</name>
    <dbReference type="NCBI Taxonomy" id="1974851"/>
    <lineage>
        <taxon>Bacteria</taxon>
        <taxon>Candidatus Roizmaniibacteriota</taxon>
    </lineage>
</organism>
<dbReference type="AlphaFoldDB" id="A0A2M8KKY0"/>
<dbReference type="PANTHER" id="PTHR11638">
    <property type="entry name" value="ATP-DEPENDENT CLP PROTEASE"/>
    <property type="match status" value="1"/>
</dbReference>
<dbReference type="InterPro" id="IPR019489">
    <property type="entry name" value="Clp_ATPase_C"/>
</dbReference>
<evidence type="ECO:0000313" key="8">
    <source>
        <dbReference type="Proteomes" id="UP000231434"/>
    </source>
</evidence>
<comment type="caution">
    <text evidence="7">The sequence shown here is derived from an EMBL/GenBank/DDBJ whole genome shotgun (WGS) entry which is preliminary data.</text>
</comment>
<dbReference type="GO" id="GO:0016887">
    <property type="term" value="F:ATP hydrolysis activity"/>
    <property type="evidence" value="ECO:0007669"/>
    <property type="project" value="InterPro"/>
</dbReference>
<evidence type="ECO:0000256" key="4">
    <source>
        <dbReference type="SAM" id="Phobius"/>
    </source>
</evidence>
<feature type="domain" description="AAA+ ATPase" evidence="5">
    <location>
        <begin position="497"/>
        <end position="637"/>
    </location>
</feature>
<dbReference type="GO" id="GO:0005524">
    <property type="term" value="F:ATP binding"/>
    <property type="evidence" value="ECO:0007669"/>
    <property type="project" value="UniProtKB-KW"/>
</dbReference>